<dbReference type="InterPro" id="IPR055346">
    <property type="entry name" value="Fe-S_cluster_assembly_SufBD"/>
</dbReference>
<organism evidence="4 5">
    <name type="scientific">Caloramator mitchellensis</name>
    <dbReference type="NCBI Taxonomy" id="908809"/>
    <lineage>
        <taxon>Bacteria</taxon>
        <taxon>Bacillati</taxon>
        <taxon>Bacillota</taxon>
        <taxon>Clostridia</taxon>
        <taxon>Eubacteriales</taxon>
        <taxon>Clostridiaceae</taxon>
        <taxon>Caloramator</taxon>
    </lineage>
</organism>
<dbReference type="OrthoDB" id="9803529at2"/>
<dbReference type="SUPFAM" id="SSF101960">
    <property type="entry name" value="Stabilizer of iron transporter SufD"/>
    <property type="match status" value="1"/>
</dbReference>
<sequence length="468" mass="52262">MGKKKTIINELERGIYDIKNELRYKYKAKSGLTKEIVEEISYQKNEPKWMRDFRLKSLEIYNKISVPTWGPDISEVNLDNIVTYIKPDVDLKTSWDEVPKDIKKTFDLLGIPQAEKEALAGVGAQFDSEVVYHNIKEELVNLGVIYTDMETAVREYEDIVKKYFMKLVPPNDHKFAALHGAVWSGGSFVYVPKGINVEIPLQSYFRLNAPGAGQFEHTLIIVEEGAKLHFIEGCSAPKYSVINLHAGCVELFVKEGATLRYSTIENWSKNMYNLNTKRAIVEKNGTIEWVSGSFGSKVSMLYPMSILKGEGAKAEFTGITFAGNGQHLDTGAKIVHAAPYTSSNINSKSISKDGGVALYRGVVKISKDAHHSKSTISCESLMLDDKSKSDTIPVIKVENDEVDLGHEAKIGRISDDVIFYLMSRGISEKEAKAMIVRGFVEPISKELPLEYAVEMNNLINIELEGTIG</sequence>
<dbReference type="Proteomes" id="UP000052015">
    <property type="component" value="Unassembled WGS sequence"/>
</dbReference>
<evidence type="ECO:0000259" key="2">
    <source>
        <dbReference type="Pfam" id="PF01458"/>
    </source>
</evidence>
<evidence type="ECO:0000256" key="1">
    <source>
        <dbReference type="ARBA" id="ARBA00043967"/>
    </source>
</evidence>
<dbReference type="EMBL" id="LKHP01000011">
    <property type="protein sequence ID" value="KRQ86351.1"/>
    <property type="molecule type" value="Genomic_DNA"/>
</dbReference>
<dbReference type="PANTHER" id="PTHR30508">
    <property type="entry name" value="FES CLUSTER ASSEMBLY PROTEIN SUF"/>
    <property type="match status" value="1"/>
</dbReference>
<keyword evidence="5" id="KW-1185">Reference proteome</keyword>
<dbReference type="PATRIC" id="fig|908809.3.peg.1864"/>
<dbReference type="InterPro" id="IPR045595">
    <property type="entry name" value="SufBD_N"/>
</dbReference>
<evidence type="ECO:0000313" key="4">
    <source>
        <dbReference type="EMBL" id="KRQ86351.1"/>
    </source>
</evidence>
<evidence type="ECO:0000313" key="5">
    <source>
        <dbReference type="Proteomes" id="UP000052015"/>
    </source>
</evidence>
<accession>A0A0R3K226</accession>
<dbReference type="InterPro" id="IPR037284">
    <property type="entry name" value="SUF_FeS_clus_asmbl_SufBD_sf"/>
</dbReference>
<gene>
    <name evidence="4" type="primary">sufB_1</name>
    <name evidence="4" type="ORF">ABG79_01863</name>
</gene>
<feature type="domain" description="SUF system FeS cluster assembly SufBD core" evidence="2">
    <location>
        <begin position="205"/>
        <end position="439"/>
    </location>
</feature>
<feature type="domain" description="SUF system FeS cluster assembly SufBD N-terminal" evidence="3">
    <location>
        <begin position="42"/>
        <end position="202"/>
    </location>
</feature>
<proteinExistence type="inferred from homology"/>
<dbReference type="Pfam" id="PF01458">
    <property type="entry name" value="SUFBD_core"/>
    <property type="match status" value="1"/>
</dbReference>
<dbReference type="Pfam" id="PF19295">
    <property type="entry name" value="SufBD_N"/>
    <property type="match status" value="1"/>
</dbReference>
<dbReference type="STRING" id="908809.ABG79_01863"/>
<comment type="similarity">
    <text evidence="1">Belongs to the iron-sulfur cluster assembly SufBD family.</text>
</comment>
<dbReference type="InterPro" id="IPR010231">
    <property type="entry name" value="SUF_FeS_clus_asmbl_SufB"/>
</dbReference>
<dbReference type="NCBIfam" id="TIGR01980">
    <property type="entry name" value="sufB"/>
    <property type="match status" value="1"/>
</dbReference>
<dbReference type="AlphaFoldDB" id="A0A0R3K226"/>
<protein>
    <submittedName>
        <fullName evidence="4">FeS cluster assembly protein SufB</fullName>
    </submittedName>
</protein>
<evidence type="ECO:0000259" key="3">
    <source>
        <dbReference type="Pfam" id="PF19295"/>
    </source>
</evidence>
<name>A0A0R3K226_CALMK</name>
<dbReference type="RefSeq" id="WP_057979187.1">
    <property type="nucleotide sequence ID" value="NZ_LKHP01000011.1"/>
</dbReference>
<reference evidence="4 5" key="1">
    <citation type="submission" date="2015-09" db="EMBL/GenBank/DDBJ databases">
        <title>Draft genome sequence of a Caloramator mitchellensis, a moderate thermophile from the Great Artesian Basin of Australia.</title>
        <authorList>
            <person name="Patel B.K."/>
        </authorList>
    </citation>
    <scope>NUCLEOTIDE SEQUENCE [LARGE SCALE GENOMIC DNA]</scope>
    <source>
        <strain evidence="4 5">VF08</strain>
    </source>
</reference>
<comment type="caution">
    <text evidence="4">The sequence shown here is derived from an EMBL/GenBank/DDBJ whole genome shotgun (WGS) entry which is preliminary data.</text>
</comment>
<dbReference type="InterPro" id="IPR000825">
    <property type="entry name" value="SUF_FeS_clus_asmbl_SufBD_core"/>
</dbReference>
<dbReference type="GO" id="GO:0016226">
    <property type="term" value="P:iron-sulfur cluster assembly"/>
    <property type="evidence" value="ECO:0007669"/>
    <property type="project" value="InterPro"/>
</dbReference>
<dbReference type="PANTHER" id="PTHR30508:SF1">
    <property type="entry name" value="UPF0051 PROTEIN ABCI8, CHLOROPLASTIC-RELATED"/>
    <property type="match status" value="1"/>
</dbReference>